<evidence type="ECO:0000256" key="1">
    <source>
        <dbReference type="SAM" id="MobiDB-lite"/>
    </source>
</evidence>
<accession>A0AAD5RV26</accession>
<sequence length="188" mass="20988">MIIILARAFLLPYHDHKQVKIMSQRFDPASLSKGKRAKPGAPRSDVATAGSFVEDTDKISPVDEILNLSSPAADAVESLRKAIRAEKARGIEKWESTQARIARVENRFALRMISRSLAVLENSYKMNKESFSNDEEVIARTKNACKAAYAARHDTKWVRDALNHKKKAGGEYGLSEDEADMKPSGWDL</sequence>
<feature type="region of interest" description="Disordered" evidence="1">
    <location>
        <begin position="30"/>
        <end position="49"/>
    </location>
</feature>
<comment type="caution">
    <text evidence="2">The sequence shown here is derived from an EMBL/GenBank/DDBJ whole genome shotgun (WGS) entry which is preliminary data.</text>
</comment>
<evidence type="ECO:0000313" key="3">
    <source>
        <dbReference type="Proteomes" id="UP001201980"/>
    </source>
</evidence>
<gene>
    <name evidence="2" type="ORF">MKZ38_008816</name>
</gene>
<organism evidence="2 3">
    <name type="scientific">Zalerion maritima</name>
    <dbReference type="NCBI Taxonomy" id="339359"/>
    <lineage>
        <taxon>Eukaryota</taxon>
        <taxon>Fungi</taxon>
        <taxon>Dikarya</taxon>
        <taxon>Ascomycota</taxon>
        <taxon>Pezizomycotina</taxon>
        <taxon>Sordariomycetes</taxon>
        <taxon>Lulworthiomycetidae</taxon>
        <taxon>Lulworthiales</taxon>
        <taxon>Lulworthiaceae</taxon>
        <taxon>Zalerion</taxon>
    </lineage>
</organism>
<reference evidence="2" key="1">
    <citation type="submission" date="2022-07" db="EMBL/GenBank/DDBJ databases">
        <title>Draft genome sequence of Zalerion maritima ATCC 34329, a (micro)plastics degrading marine fungus.</title>
        <authorList>
            <person name="Paco A."/>
            <person name="Goncalves M.F.M."/>
            <person name="Rocha-Santos T.A.P."/>
            <person name="Alves A."/>
        </authorList>
    </citation>
    <scope>NUCLEOTIDE SEQUENCE</scope>
    <source>
        <strain evidence="2">ATCC 34329</strain>
    </source>
</reference>
<evidence type="ECO:0000313" key="2">
    <source>
        <dbReference type="EMBL" id="KAJ2904098.1"/>
    </source>
</evidence>
<protein>
    <submittedName>
        <fullName evidence="2">Uncharacterized protein</fullName>
    </submittedName>
</protein>
<name>A0AAD5RV26_9PEZI</name>
<dbReference type="Proteomes" id="UP001201980">
    <property type="component" value="Unassembled WGS sequence"/>
</dbReference>
<proteinExistence type="predicted"/>
<keyword evidence="3" id="KW-1185">Reference proteome</keyword>
<dbReference type="EMBL" id="JAKWBI020000062">
    <property type="protein sequence ID" value="KAJ2904098.1"/>
    <property type="molecule type" value="Genomic_DNA"/>
</dbReference>
<dbReference type="AlphaFoldDB" id="A0AAD5RV26"/>
<feature type="region of interest" description="Disordered" evidence="1">
    <location>
        <begin position="169"/>
        <end position="188"/>
    </location>
</feature>